<evidence type="ECO:0000313" key="3">
    <source>
        <dbReference type="Proteomes" id="UP001174867"/>
    </source>
</evidence>
<organism evidence="2 3">
    <name type="scientific">Citrobacter enshiensis</name>
    <dbReference type="NCBI Taxonomy" id="2971264"/>
    <lineage>
        <taxon>Bacteria</taxon>
        <taxon>Pseudomonadati</taxon>
        <taxon>Pseudomonadota</taxon>
        <taxon>Gammaproteobacteria</taxon>
        <taxon>Enterobacterales</taxon>
        <taxon>Enterobacteriaceae</taxon>
        <taxon>Citrobacter</taxon>
    </lineage>
</organism>
<proteinExistence type="predicted"/>
<protein>
    <submittedName>
        <fullName evidence="2">Uncharacterized protein</fullName>
    </submittedName>
</protein>
<dbReference type="EMBL" id="JAUJYW010000003">
    <property type="protein sequence ID" value="MDN8599493.1"/>
    <property type="molecule type" value="Genomic_DNA"/>
</dbReference>
<sequence>MAKKQKEAFLLFTGMSIFCLYLFVSGLYISVQIVEDWRLTPDHLTDTSCSAFSGVMFFAACILLGTITDWRTKKNNRIHNCIFYLSIVCVLLFPIWSVVITGLRFNTISRYDDNSQLVVCEMKSARGHKTDIYVPDTHWCRVNGYEVKRPAPEKAP</sequence>
<dbReference type="RefSeq" id="WP_301698339.1">
    <property type="nucleotide sequence ID" value="NZ_JAUJYW010000003.1"/>
</dbReference>
<evidence type="ECO:0000256" key="1">
    <source>
        <dbReference type="SAM" id="Phobius"/>
    </source>
</evidence>
<feature type="transmembrane region" description="Helical" evidence="1">
    <location>
        <begin position="9"/>
        <end position="31"/>
    </location>
</feature>
<evidence type="ECO:0000313" key="2">
    <source>
        <dbReference type="EMBL" id="MDN8599493.1"/>
    </source>
</evidence>
<feature type="transmembrane region" description="Helical" evidence="1">
    <location>
        <begin position="51"/>
        <end position="70"/>
    </location>
</feature>
<gene>
    <name evidence="2" type="ORF">Q0A17_08750</name>
</gene>
<accession>A0ABT8PTV8</accession>
<keyword evidence="1" id="KW-0812">Transmembrane</keyword>
<feature type="transmembrane region" description="Helical" evidence="1">
    <location>
        <begin position="82"/>
        <end position="105"/>
    </location>
</feature>
<dbReference type="Proteomes" id="UP001174867">
    <property type="component" value="Unassembled WGS sequence"/>
</dbReference>
<keyword evidence="1" id="KW-1133">Transmembrane helix</keyword>
<keyword evidence="1" id="KW-0472">Membrane</keyword>
<keyword evidence="3" id="KW-1185">Reference proteome</keyword>
<reference evidence="2 3" key="1">
    <citation type="submission" date="2023-07" db="EMBL/GenBank/DDBJ databases">
        <title>Citrobacter selenititolerans sp. nov., isolated from seleniferous soil.</title>
        <authorList>
            <person name="Zhang S."/>
            <person name="Li K."/>
            <person name="Peng J."/>
            <person name="Wang H."/>
            <person name="Sun J."/>
            <person name="Guo Y."/>
        </authorList>
    </citation>
    <scope>NUCLEOTIDE SEQUENCE [LARGE SCALE GENOMIC DNA]</scope>
    <source>
        <strain evidence="2 3">S2-9</strain>
    </source>
</reference>
<name>A0ABT8PTV8_9ENTR</name>
<comment type="caution">
    <text evidence="2">The sequence shown here is derived from an EMBL/GenBank/DDBJ whole genome shotgun (WGS) entry which is preliminary data.</text>
</comment>